<dbReference type="GO" id="GO:0001540">
    <property type="term" value="F:amyloid-beta binding"/>
    <property type="evidence" value="ECO:0007669"/>
    <property type="project" value="InterPro"/>
</dbReference>
<feature type="region of interest" description="Disordered" evidence="2">
    <location>
        <begin position="92"/>
        <end position="152"/>
    </location>
</feature>
<dbReference type="PROSITE" id="PS50020">
    <property type="entry name" value="WW_DOMAIN_2"/>
    <property type="match status" value="2"/>
</dbReference>
<feature type="compositionally biased region" description="Polar residues" evidence="2">
    <location>
        <begin position="266"/>
        <end position="276"/>
    </location>
</feature>
<dbReference type="Gene3D" id="2.30.29.30">
    <property type="entry name" value="Pleckstrin-homology domain (PH domain)/Phosphotyrosine-binding domain (PTB)"/>
    <property type="match status" value="3"/>
</dbReference>
<dbReference type="InterPro" id="IPR039576">
    <property type="entry name" value="APBB1/2/3"/>
</dbReference>
<evidence type="ECO:0000259" key="4">
    <source>
        <dbReference type="PROSITE" id="PS50020"/>
    </source>
</evidence>
<dbReference type="CDD" id="cd00934">
    <property type="entry name" value="PTB"/>
    <property type="match status" value="2"/>
</dbReference>
<sequence length="869" mass="97343">MSDLPKDWEAVASKDGTYYWHTVTGEVTWKKPKQPSKPKPPPPPPLPNSPIVSEPPDDLYNYTDDYTHAFPNYQPVQTCYQNVVLLKEPSQDDISPSKVKTVDNYENVELIQRPSSQDEINKPESTDKPTLDRYRGPSDSEDPYTCVNKAPDRKSNFRHSAVKRKLSNNVEELVITREKVDVNGADKVPDIPIRSPSIYDDEEICNNLPVSQVYPEDSGTQFAVPFSDQYREVDKPVLINDPHSSLTKLPSYDKEQDPLLTNECDTSTTQTEVNNQSRDSGIGLSSSSRVNSYQSNSPLKSTITERPGTLYENVELPFEKNVPTTPTKALTEDKTLPEGWKQVDSDNGDVYYWHIESGATQWNFPEGQPLSPMPVILSEKISESSQPSTPLSTFSLPKVPLPEHTNVRSFSAWLIDIQDINSNELKHGNCTNIIENCIQSVSDRLQGDQELEQQVVLQVSPGVLKELDAQTSSINKAYSITRIRAWGCSRENSRYFAYIIRHSKSQVYKCNIYKCASSAKSLTLALKDFSGKSASDSSTQSPSKDKRQSTVSIGENESCNQQIDEGEQYQRFNVTFLGSIKVTEESGIELICSSLEKLKNQPANWIEAIIDIYTTHFIIVGTKTGEVLTETRVRFLSFLGLSNDDSMCGYITGDDDTYFCLGFRMEPNSIQLSLAMKDACESRFQRVCKGIPDDSIRSNSSSLKKGDSTILNKAEVASEKIGGYFKSKMSKVSKQVGHKLQRTSSAKTIYGTYQVQLYGSAQVPIDNDKKAVEEAISYLESQSNRLTNPHVIEFQITQGGFIFLDKEKRKFTKKVFSITNIRYCLKKGHSVAFVVMNKSGLFDAYAFGEINTNASVIIETIQTAVNENV</sequence>
<dbReference type="SUPFAM" id="SSF50729">
    <property type="entry name" value="PH domain-like"/>
    <property type="match status" value="3"/>
</dbReference>
<evidence type="ECO:0000313" key="6">
    <source>
        <dbReference type="Proteomes" id="UP001165289"/>
    </source>
</evidence>
<dbReference type="InterPro" id="IPR006020">
    <property type="entry name" value="PTB/PI_dom"/>
</dbReference>
<dbReference type="SMART" id="SM00456">
    <property type="entry name" value="WW"/>
    <property type="match status" value="2"/>
</dbReference>
<evidence type="ECO:0000256" key="1">
    <source>
        <dbReference type="ARBA" id="ARBA00022737"/>
    </source>
</evidence>
<feature type="region of interest" description="Disordered" evidence="2">
    <location>
        <begin position="531"/>
        <end position="557"/>
    </location>
</feature>
<feature type="compositionally biased region" description="Basic and acidic residues" evidence="2">
    <location>
        <begin position="119"/>
        <end position="138"/>
    </location>
</feature>
<feature type="region of interest" description="Disordered" evidence="2">
    <location>
        <begin position="29"/>
        <end position="66"/>
    </location>
</feature>
<dbReference type="InterPro" id="IPR036020">
    <property type="entry name" value="WW_dom_sf"/>
</dbReference>
<comment type="caution">
    <text evidence="5">The sequence shown here is derived from an EMBL/GenBank/DDBJ whole genome shotgun (WGS) entry which is preliminary data.</text>
</comment>
<dbReference type="GO" id="GO:0005737">
    <property type="term" value="C:cytoplasm"/>
    <property type="evidence" value="ECO:0007669"/>
    <property type="project" value="TreeGrafter"/>
</dbReference>
<feature type="domain" description="WW" evidence="4">
    <location>
        <begin position="334"/>
        <end position="367"/>
    </location>
</feature>
<feature type="compositionally biased region" description="Pro residues" evidence="2">
    <location>
        <begin position="37"/>
        <end position="48"/>
    </location>
</feature>
<proteinExistence type="predicted"/>
<reference evidence="5 6" key="1">
    <citation type="journal article" date="2023" name="BMC Biol.">
        <title>The compact genome of the sponge Oopsacas minuta (Hexactinellida) is lacking key metazoan core genes.</title>
        <authorList>
            <person name="Santini S."/>
            <person name="Schenkelaars Q."/>
            <person name="Jourda C."/>
            <person name="Duchesne M."/>
            <person name="Belahbib H."/>
            <person name="Rocher C."/>
            <person name="Selva M."/>
            <person name="Riesgo A."/>
            <person name="Vervoort M."/>
            <person name="Leys S.P."/>
            <person name="Kodjabachian L."/>
            <person name="Le Bivic A."/>
            <person name="Borchiellini C."/>
            <person name="Claverie J.M."/>
            <person name="Renard E."/>
        </authorList>
    </citation>
    <scope>NUCLEOTIDE SEQUENCE [LARGE SCALE GENOMIC DNA]</scope>
    <source>
        <strain evidence="5">SPO-2</strain>
    </source>
</reference>
<evidence type="ECO:0000256" key="2">
    <source>
        <dbReference type="SAM" id="MobiDB-lite"/>
    </source>
</evidence>
<keyword evidence="6" id="KW-1185">Reference proteome</keyword>
<feature type="compositionally biased region" description="Polar residues" evidence="2">
    <location>
        <begin position="532"/>
        <end position="542"/>
    </location>
</feature>
<dbReference type="Pfam" id="PF00397">
    <property type="entry name" value="WW"/>
    <property type="match status" value="1"/>
</dbReference>
<dbReference type="InterPro" id="IPR011993">
    <property type="entry name" value="PH-like_dom_sf"/>
</dbReference>
<dbReference type="SMART" id="SM00462">
    <property type="entry name" value="PTB"/>
    <property type="match status" value="2"/>
</dbReference>
<accession>A0AAV7KI01</accession>
<feature type="region of interest" description="Disordered" evidence="2">
    <location>
        <begin position="266"/>
        <end position="306"/>
    </location>
</feature>
<dbReference type="Pfam" id="PF00640">
    <property type="entry name" value="PID"/>
    <property type="match status" value="1"/>
</dbReference>
<dbReference type="InterPro" id="IPR001202">
    <property type="entry name" value="WW_dom"/>
</dbReference>
<name>A0AAV7KI01_9METZ</name>
<keyword evidence="1" id="KW-0677">Repeat</keyword>
<dbReference type="PROSITE" id="PS01179">
    <property type="entry name" value="PID"/>
    <property type="match status" value="1"/>
</dbReference>
<gene>
    <name evidence="5" type="ORF">LOD99_13763</name>
</gene>
<organism evidence="5 6">
    <name type="scientific">Oopsacas minuta</name>
    <dbReference type="NCBI Taxonomy" id="111878"/>
    <lineage>
        <taxon>Eukaryota</taxon>
        <taxon>Metazoa</taxon>
        <taxon>Porifera</taxon>
        <taxon>Hexactinellida</taxon>
        <taxon>Hexasterophora</taxon>
        <taxon>Lyssacinosida</taxon>
        <taxon>Leucopsacidae</taxon>
        <taxon>Oopsacas</taxon>
    </lineage>
</organism>
<dbReference type="GO" id="GO:0006355">
    <property type="term" value="P:regulation of DNA-templated transcription"/>
    <property type="evidence" value="ECO:0007669"/>
    <property type="project" value="TreeGrafter"/>
</dbReference>
<evidence type="ECO:0000313" key="5">
    <source>
        <dbReference type="EMBL" id="KAI6661041.1"/>
    </source>
</evidence>
<dbReference type="AlphaFoldDB" id="A0AAV7KI01"/>
<evidence type="ECO:0000259" key="3">
    <source>
        <dbReference type="PROSITE" id="PS01179"/>
    </source>
</evidence>
<dbReference type="SUPFAM" id="SSF51045">
    <property type="entry name" value="WW domain"/>
    <property type="match status" value="2"/>
</dbReference>
<dbReference type="PANTHER" id="PTHR14058">
    <property type="entry name" value="AMYLOID BETA A4 PRECURSOR PROTEIN-BINDING FAMILY B"/>
    <property type="match status" value="1"/>
</dbReference>
<dbReference type="GO" id="GO:0005634">
    <property type="term" value="C:nucleus"/>
    <property type="evidence" value="ECO:0007669"/>
    <property type="project" value="TreeGrafter"/>
</dbReference>
<dbReference type="Proteomes" id="UP001165289">
    <property type="component" value="Unassembled WGS sequence"/>
</dbReference>
<dbReference type="CDD" id="cd00201">
    <property type="entry name" value="WW"/>
    <property type="match status" value="2"/>
</dbReference>
<dbReference type="PROSITE" id="PS01159">
    <property type="entry name" value="WW_DOMAIN_1"/>
    <property type="match status" value="1"/>
</dbReference>
<feature type="compositionally biased region" description="Low complexity" evidence="2">
    <location>
        <begin position="277"/>
        <end position="297"/>
    </location>
</feature>
<dbReference type="EMBL" id="JAKMXF010000022">
    <property type="protein sequence ID" value="KAI6661041.1"/>
    <property type="molecule type" value="Genomic_DNA"/>
</dbReference>
<feature type="domain" description="WW" evidence="4">
    <location>
        <begin position="2"/>
        <end position="34"/>
    </location>
</feature>
<dbReference type="PANTHER" id="PTHR14058:SF8">
    <property type="entry name" value="PROTEIN FE65 HOMOLOG"/>
    <property type="match status" value="1"/>
</dbReference>
<feature type="domain" description="PID" evidence="3">
    <location>
        <begin position="572"/>
        <end position="686"/>
    </location>
</feature>
<dbReference type="Gene3D" id="2.20.70.10">
    <property type="match status" value="2"/>
</dbReference>
<protein>
    <submittedName>
        <fullName evidence="5">Uncharacterized protein</fullName>
    </submittedName>
</protein>